<feature type="signal peptide" evidence="1">
    <location>
        <begin position="1"/>
        <end position="25"/>
    </location>
</feature>
<proteinExistence type="predicted"/>
<evidence type="ECO:0000313" key="2">
    <source>
        <dbReference type="EMBL" id="WEF33534.1"/>
    </source>
</evidence>
<dbReference type="EMBL" id="CP119083">
    <property type="protein sequence ID" value="WEF33534.1"/>
    <property type="molecule type" value="Genomic_DNA"/>
</dbReference>
<evidence type="ECO:0000256" key="1">
    <source>
        <dbReference type="SAM" id="SignalP"/>
    </source>
</evidence>
<accession>A0ABY8BGX1</accession>
<feature type="chain" id="PRO_5046919955" description="Lipoprotein" evidence="1">
    <location>
        <begin position="26"/>
        <end position="225"/>
    </location>
</feature>
<evidence type="ECO:0008006" key="4">
    <source>
        <dbReference type="Google" id="ProtNLM"/>
    </source>
</evidence>
<keyword evidence="1" id="KW-0732">Signal</keyword>
<gene>
    <name evidence="2" type="ORF">PX653_01705</name>
</gene>
<organism evidence="2 3">
    <name type="scientific">Pseudoduganella chitinolytica</name>
    <dbReference type="NCBI Taxonomy" id="34070"/>
    <lineage>
        <taxon>Bacteria</taxon>
        <taxon>Pseudomonadati</taxon>
        <taxon>Pseudomonadota</taxon>
        <taxon>Betaproteobacteria</taxon>
        <taxon>Burkholderiales</taxon>
        <taxon>Oxalobacteraceae</taxon>
        <taxon>Telluria group</taxon>
        <taxon>Pseudoduganella</taxon>
    </lineage>
</organism>
<sequence length="225" mass="23900">MKKTQLILPMLALVAGCGSSNSYLAKRTSTVEMYHIFDIKTEAATGVVIKAAADGLARNTNEIQQNTPLQLGKTVPVEPGRFVIEDIGAKLAGSNTGMGAMMQMAAMKNGAISLKAAKCDDAVWTSRALRNIAGSSNLTLYSCLYKYQAGYRLNTYAVFNKTEGGLAQVSRDIATSLVGTPEQWVTKTILDTVHSIESATGVKAVRLEGQPELVDLPSGALVGKN</sequence>
<dbReference type="Proteomes" id="UP001216510">
    <property type="component" value="Chromosome"/>
</dbReference>
<evidence type="ECO:0000313" key="3">
    <source>
        <dbReference type="Proteomes" id="UP001216510"/>
    </source>
</evidence>
<dbReference type="RefSeq" id="WP_277416232.1">
    <property type="nucleotide sequence ID" value="NZ_CP119083.1"/>
</dbReference>
<keyword evidence="3" id="KW-1185">Reference proteome</keyword>
<name>A0ABY8BGX1_9BURK</name>
<reference evidence="2 3" key="1">
    <citation type="submission" date="2023-02" db="EMBL/GenBank/DDBJ databases">
        <title>Gemone sequence of Telluria chitinolytica ACM 3522T.</title>
        <authorList>
            <person name="Frediansyah A."/>
            <person name="Miess H."/>
            <person name="Gross H."/>
        </authorList>
    </citation>
    <scope>NUCLEOTIDE SEQUENCE [LARGE SCALE GENOMIC DNA]</scope>
    <source>
        <strain evidence="2 3">ACM 3522</strain>
    </source>
</reference>
<dbReference type="PROSITE" id="PS51257">
    <property type="entry name" value="PROKAR_LIPOPROTEIN"/>
    <property type="match status" value="1"/>
</dbReference>
<protein>
    <recommendedName>
        <fullName evidence="4">Lipoprotein</fullName>
    </recommendedName>
</protein>